<dbReference type="EMBL" id="JAJTND010000001">
    <property type="protein sequence ID" value="MCE3530868.1"/>
    <property type="molecule type" value="Genomic_DNA"/>
</dbReference>
<evidence type="ECO:0000313" key="3">
    <source>
        <dbReference type="Proteomes" id="UP001320170"/>
    </source>
</evidence>
<comment type="caution">
    <text evidence="2">The sequence shown here is derived from an EMBL/GenBank/DDBJ whole genome shotgun (WGS) entry which is preliminary data.</text>
</comment>
<evidence type="ECO:0000259" key="1">
    <source>
        <dbReference type="Pfam" id="PF01156"/>
    </source>
</evidence>
<dbReference type="RefSeq" id="WP_232890112.1">
    <property type="nucleotide sequence ID" value="NZ_JAJSPM010000001.1"/>
</dbReference>
<name>A0ABS8WWM4_9GAMM</name>
<gene>
    <name evidence="2" type="ORF">LXO92_00580</name>
</gene>
<dbReference type="Proteomes" id="UP001320170">
    <property type="component" value="Unassembled WGS sequence"/>
</dbReference>
<keyword evidence="2" id="KW-0378">Hydrolase</keyword>
<dbReference type="Pfam" id="PF01156">
    <property type="entry name" value="IU_nuc_hydro"/>
    <property type="match status" value="1"/>
</dbReference>
<sequence>MKTLRRPILLACIAYRWITAQLPTLCCLTGMGLFLLSITCHAESTHTPSFDYIVDTDIGGDIDDVFALLLAINSEHKPLAVTANHIEVEEKSRIAKLIMTEQGYPYIPVYAGIGVKRSDPKTQFLQQNPLWPPFYGYPNPEKGEKSWHIKQAVAYKDFYGEIFNKQFIEQETAPAFIARTARHYSAEHKLIIVALGPLHNIHAALLLDNSIKDKIKIYAMGGNYPKGYNWLISPEITTAVLKNVETIYVASELIEKHHLYITPKEFDDIEISLHSRLGKTIIEDWKNWHQIDANHKKNTYLADPVTLYLALHPEEITLLTPQKITFPCLDEKGVLKQEFQGLWYSMPGLDEKLIQILDKPMSPIQAVSEIAAPDTIKQAIMTAILSSDRN</sequence>
<feature type="domain" description="Inosine/uridine-preferring nucleoside hydrolase" evidence="1">
    <location>
        <begin position="53"/>
        <end position="317"/>
    </location>
</feature>
<dbReference type="InterPro" id="IPR001910">
    <property type="entry name" value="Inosine/uridine_hydrolase_dom"/>
</dbReference>
<keyword evidence="3" id="KW-1185">Reference proteome</keyword>
<proteinExistence type="predicted"/>
<dbReference type="Gene3D" id="3.90.245.10">
    <property type="entry name" value="Ribonucleoside hydrolase-like"/>
    <property type="match status" value="1"/>
</dbReference>
<organism evidence="2 3">
    <name type="scientific">Legionella resiliens</name>
    <dbReference type="NCBI Taxonomy" id="2905958"/>
    <lineage>
        <taxon>Bacteria</taxon>
        <taxon>Pseudomonadati</taxon>
        <taxon>Pseudomonadota</taxon>
        <taxon>Gammaproteobacteria</taxon>
        <taxon>Legionellales</taxon>
        <taxon>Legionellaceae</taxon>
        <taxon>Legionella</taxon>
    </lineage>
</organism>
<dbReference type="SUPFAM" id="SSF53590">
    <property type="entry name" value="Nucleoside hydrolase"/>
    <property type="match status" value="1"/>
</dbReference>
<reference evidence="2 3" key="1">
    <citation type="journal article" date="2024" name="Pathogens">
        <title>Characterization of a Novel Species of Legionella Isolated from a Healthcare Facility: Legionella resiliens sp. nov.</title>
        <authorList>
            <person name="Cristino S."/>
            <person name="Pascale M.R."/>
            <person name="Marino F."/>
            <person name="Derelitto C."/>
            <person name="Salaris S."/>
            <person name="Orsini M."/>
            <person name="Squarzoni S."/>
            <person name="Grottola A."/>
            <person name="Girolamini L."/>
        </authorList>
    </citation>
    <scope>NUCLEOTIDE SEQUENCE [LARGE SCALE GENOMIC DNA]</scope>
    <source>
        <strain evidence="2 3">8cVS16</strain>
    </source>
</reference>
<accession>A0ABS8WWM4</accession>
<dbReference type="PANTHER" id="PTHR46190">
    <property type="entry name" value="SI:CH211-201H21.5-RELATED"/>
    <property type="match status" value="1"/>
</dbReference>
<evidence type="ECO:0000313" key="2">
    <source>
        <dbReference type="EMBL" id="MCE3530868.1"/>
    </source>
</evidence>
<dbReference type="InterPro" id="IPR036452">
    <property type="entry name" value="Ribo_hydro-like"/>
</dbReference>
<dbReference type="GO" id="GO:0016787">
    <property type="term" value="F:hydrolase activity"/>
    <property type="evidence" value="ECO:0007669"/>
    <property type="project" value="UniProtKB-KW"/>
</dbReference>
<protein>
    <submittedName>
        <fullName evidence="2">Nucleoside hydrolase</fullName>
    </submittedName>
</protein>
<dbReference type="PANTHER" id="PTHR46190:SF1">
    <property type="entry name" value="SI:CH211-201H21.5"/>
    <property type="match status" value="1"/>
</dbReference>
<dbReference type="InterPro" id="IPR052775">
    <property type="entry name" value="IUN_hydrolase"/>
</dbReference>